<keyword evidence="4" id="KW-1185">Reference proteome</keyword>
<comment type="similarity">
    <text evidence="1">Belongs to the SIS family. PHI subfamily.</text>
</comment>
<dbReference type="OrthoDB" id="9797832at2"/>
<dbReference type="PROSITE" id="PS51464">
    <property type="entry name" value="SIS"/>
    <property type="match status" value="1"/>
</dbReference>
<dbReference type="HOGENOM" id="CLU_094236_1_1_9"/>
<dbReference type="GO" id="GO:0016853">
    <property type="term" value="F:isomerase activity"/>
    <property type="evidence" value="ECO:0007669"/>
    <property type="project" value="UniProtKB-KW"/>
</dbReference>
<protein>
    <submittedName>
        <fullName evidence="3">3-hexulose-6-phosphate isomerase</fullName>
    </submittedName>
</protein>
<dbReference type="GO" id="GO:0097367">
    <property type="term" value="F:carbohydrate derivative binding"/>
    <property type="evidence" value="ECO:0007669"/>
    <property type="project" value="InterPro"/>
</dbReference>
<evidence type="ECO:0000313" key="4">
    <source>
        <dbReference type="Proteomes" id="UP000003157"/>
    </source>
</evidence>
<dbReference type="InterPro" id="IPR001347">
    <property type="entry name" value="SIS_dom"/>
</dbReference>
<dbReference type="PANTHER" id="PTHR43443:SF1">
    <property type="entry name" value="3-HEXULOSE-6-PHOSPHATE ISOMERASE"/>
    <property type="match status" value="1"/>
</dbReference>
<keyword evidence="3" id="KW-0413">Isomerase</keyword>
<dbReference type="Pfam" id="PF01380">
    <property type="entry name" value="SIS"/>
    <property type="match status" value="1"/>
</dbReference>
<feature type="domain" description="SIS" evidence="2">
    <location>
        <begin position="27"/>
        <end position="167"/>
    </location>
</feature>
<dbReference type="PANTHER" id="PTHR43443">
    <property type="entry name" value="3-HEXULOSE-6-PHOSPHATE ISOMERASE"/>
    <property type="match status" value="1"/>
</dbReference>
<dbReference type="eggNOG" id="COG0794">
    <property type="taxonomic scope" value="Bacteria"/>
</dbReference>
<organism evidence="3 4">
    <name type="scientific">Coprobacillus cateniformis</name>
    <dbReference type="NCBI Taxonomy" id="100884"/>
    <lineage>
        <taxon>Bacteria</taxon>
        <taxon>Bacillati</taxon>
        <taxon>Bacillota</taxon>
        <taxon>Erysipelotrichia</taxon>
        <taxon>Erysipelotrichales</taxon>
        <taxon>Coprobacillaceae</taxon>
        <taxon>Coprobacillus</taxon>
    </lineage>
</organism>
<dbReference type="Gene3D" id="3.40.50.10490">
    <property type="entry name" value="Glucose-6-phosphate isomerase like protein, domain 1"/>
    <property type="match status" value="1"/>
</dbReference>
<evidence type="ECO:0000256" key="1">
    <source>
        <dbReference type="ARBA" id="ARBA00009235"/>
    </source>
</evidence>
<evidence type="ECO:0000313" key="3">
    <source>
        <dbReference type="EMBL" id="EFW05466.1"/>
    </source>
</evidence>
<dbReference type="GeneID" id="78230898"/>
<evidence type="ECO:0000259" key="2">
    <source>
        <dbReference type="PROSITE" id="PS51464"/>
    </source>
</evidence>
<dbReference type="SUPFAM" id="SSF53697">
    <property type="entry name" value="SIS domain"/>
    <property type="match status" value="1"/>
</dbReference>
<dbReference type="CDD" id="cd05005">
    <property type="entry name" value="SIS_PHI"/>
    <property type="match status" value="1"/>
</dbReference>
<dbReference type="InterPro" id="IPR046348">
    <property type="entry name" value="SIS_dom_sf"/>
</dbReference>
<gene>
    <name evidence="3" type="ORF">HMPREF9488_01263</name>
</gene>
<dbReference type="EMBL" id="ADKX01000023">
    <property type="protein sequence ID" value="EFW05466.1"/>
    <property type="molecule type" value="Genomic_DNA"/>
</dbReference>
<dbReference type="GO" id="GO:1901135">
    <property type="term" value="P:carbohydrate derivative metabolic process"/>
    <property type="evidence" value="ECO:0007669"/>
    <property type="project" value="InterPro"/>
</dbReference>
<dbReference type="InterPro" id="IPR017552">
    <property type="entry name" value="PHI/rmpB"/>
</dbReference>
<dbReference type="NCBIfam" id="TIGR03127">
    <property type="entry name" value="RuMP_HxlB"/>
    <property type="match status" value="1"/>
</dbReference>
<dbReference type="RefSeq" id="WP_008788379.1">
    <property type="nucleotide sequence ID" value="NZ_AKCB01000002.1"/>
</dbReference>
<reference evidence="3 4" key="1">
    <citation type="submission" date="2010-12" db="EMBL/GenBank/DDBJ databases">
        <title>The Genome Sequence of Coprobacillus sp. strain 29_1.</title>
        <authorList>
            <consortium name="The Broad Institute Genome Sequencing Platform"/>
            <person name="Earl A."/>
            <person name="Ward D."/>
            <person name="Feldgarden M."/>
            <person name="Gevers D."/>
            <person name="Daigneault M."/>
            <person name="Sibley C.D."/>
            <person name="White A."/>
            <person name="Strauss J."/>
            <person name="Allen-Vercoe E."/>
            <person name="Young S.K."/>
            <person name="Zeng Q."/>
            <person name="Gargeya S."/>
            <person name="Fitzgerald M."/>
            <person name="Haas B."/>
            <person name="Abouelleil A."/>
            <person name="Alvarado L."/>
            <person name="Arachchi H.M."/>
            <person name="Berlin A."/>
            <person name="Brown A."/>
            <person name="Chapman S.B."/>
            <person name="Chen Z."/>
            <person name="Dunbar C."/>
            <person name="Freedman E."/>
            <person name="Gearin G."/>
            <person name="Gellesch M."/>
            <person name="Goldberg J."/>
            <person name="Griggs A."/>
            <person name="Gujja S."/>
            <person name="Heilman E."/>
            <person name="Heiman D."/>
            <person name="Howarth C."/>
            <person name="Larson L."/>
            <person name="Lui A."/>
            <person name="MacDonald P.J.P."/>
            <person name="Mehta T."/>
            <person name="Montmayeur A."/>
            <person name="Murphy C."/>
            <person name="Neiman D."/>
            <person name="Pearson M."/>
            <person name="Priest M."/>
            <person name="Roberts A."/>
            <person name="Saif S."/>
            <person name="Shea T."/>
            <person name="Shenoy N."/>
            <person name="Sisk P."/>
            <person name="Stolte C."/>
            <person name="Sykes S."/>
            <person name="White J."/>
            <person name="Yandava C."/>
            <person name="Nusbaum C."/>
            <person name="Birren B."/>
        </authorList>
    </citation>
    <scope>NUCLEOTIDE SEQUENCE [LARGE SCALE GENOMIC DNA]</scope>
    <source>
        <strain evidence="3 4">29_1</strain>
    </source>
</reference>
<accession>E7G925</accession>
<proteinExistence type="inferred from homology"/>
<dbReference type="AlphaFoldDB" id="E7G925"/>
<name>E7G925_9FIRM</name>
<dbReference type="Proteomes" id="UP000003157">
    <property type="component" value="Unassembled WGS sequence"/>
</dbReference>
<sequence>MNINGSKILSELTEVNNQLNTSDIYKLIDLIDISNHIYLTGAGRSGLMIRSFANRLLHLGYNISVVGEISSPHTHPGDLLLISSGSGETKSLISQAEIAKQNGLKVALITTSSISSLAKLADIVLLIPVQSKDTNGETIQPMGTLFEQYTLILYDSIVLNIMGLKNQTNETMKARHANLE</sequence>
<comment type="caution">
    <text evidence="3">The sequence shown here is derived from an EMBL/GenBank/DDBJ whole genome shotgun (WGS) entry which is preliminary data.</text>
</comment>
<dbReference type="STRING" id="100884.GCA_000269565_03104"/>